<organism evidence="3 4">
    <name type="scientific">Alicyclobacillus ferrooxydans</name>
    <dbReference type="NCBI Taxonomy" id="471514"/>
    <lineage>
        <taxon>Bacteria</taxon>
        <taxon>Bacillati</taxon>
        <taxon>Bacillota</taxon>
        <taxon>Bacilli</taxon>
        <taxon>Bacillales</taxon>
        <taxon>Alicyclobacillaceae</taxon>
        <taxon>Alicyclobacillus</taxon>
    </lineage>
</organism>
<dbReference type="EMBL" id="LJCO01000037">
    <property type="protein sequence ID" value="KPV44307.1"/>
    <property type="molecule type" value="Genomic_DNA"/>
</dbReference>
<comment type="similarity">
    <text evidence="1 2">Belongs to the phD/YefM antitoxin family.</text>
</comment>
<evidence type="ECO:0000313" key="3">
    <source>
        <dbReference type="EMBL" id="KPV44307.1"/>
    </source>
</evidence>
<dbReference type="Proteomes" id="UP000050482">
    <property type="component" value="Unassembled WGS sequence"/>
</dbReference>
<dbReference type="PATRIC" id="fig|471514.4.peg.4482"/>
<keyword evidence="4" id="KW-1185">Reference proteome</keyword>
<dbReference type="SUPFAM" id="SSF143120">
    <property type="entry name" value="YefM-like"/>
    <property type="match status" value="1"/>
</dbReference>
<dbReference type="Pfam" id="PF02604">
    <property type="entry name" value="PhdYeFM_antitox"/>
    <property type="match status" value="1"/>
</dbReference>
<dbReference type="OrthoDB" id="72009at2"/>
<dbReference type="AlphaFoldDB" id="A0A0P9CER2"/>
<comment type="caution">
    <text evidence="3">The sequence shown here is derived from an EMBL/GenBank/DDBJ whole genome shotgun (WGS) entry which is preliminary data.</text>
</comment>
<evidence type="ECO:0000256" key="1">
    <source>
        <dbReference type="ARBA" id="ARBA00009981"/>
    </source>
</evidence>
<evidence type="ECO:0000313" key="4">
    <source>
        <dbReference type="Proteomes" id="UP000050482"/>
    </source>
</evidence>
<dbReference type="PANTHER" id="PTHR33713:SF9">
    <property type="entry name" value="ANTITOXIN"/>
    <property type="match status" value="1"/>
</dbReference>
<evidence type="ECO:0000256" key="2">
    <source>
        <dbReference type="RuleBase" id="RU362080"/>
    </source>
</evidence>
<comment type="function">
    <text evidence="2">Antitoxin component of a type II toxin-antitoxin (TA) system.</text>
</comment>
<dbReference type="InterPro" id="IPR006442">
    <property type="entry name" value="Antitoxin_Phd/YefM"/>
</dbReference>
<dbReference type="STRING" id="471514.AN477_07840"/>
<sequence>MSMEWQLQEAKNRLSQLIKEIAHDGPQIITVRGKPAAVLLSVEEYQRLTSPRTKLTDFFRESPLCSEELDLERSSDLAREVEL</sequence>
<gene>
    <name evidence="3" type="ORF">AN477_07840</name>
</gene>
<dbReference type="Gene3D" id="3.40.1620.10">
    <property type="entry name" value="YefM-like domain"/>
    <property type="match status" value="1"/>
</dbReference>
<reference evidence="3 4" key="1">
    <citation type="submission" date="2015-09" db="EMBL/GenBank/DDBJ databases">
        <title>Draft genome sequence of Alicyclobacillus ferrooxydans DSM 22381.</title>
        <authorList>
            <person name="Hemp J."/>
        </authorList>
    </citation>
    <scope>NUCLEOTIDE SEQUENCE [LARGE SCALE GENOMIC DNA]</scope>
    <source>
        <strain evidence="3 4">TC-34</strain>
    </source>
</reference>
<name>A0A0P9CER2_9BACL</name>
<dbReference type="InterPro" id="IPR036165">
    <property type="entry name" value="YefM-like_sf"/>
</dbReference>
<dbReference type="NCBIfam" id="TIGR01552">
    <property type="entry name" value="phd_fam"/>
    <property type="match status" value="1"/>
</dbReference>
<dbReference type="RefSeq" id="WP_054968622.1">
    <property type="nucleotide sequence ID" value="NZ_LJCO01000037.1"/>
</dbReference>
<protein>
    <recommendedName>
        <fullName evidence="2">Antitoxin</fullName>
    </recommendedName>
</protein>
<accession>A0A0P9CER2</accession>
<dbReference type="InterPro" id="IPR051405">
    <property type="entry name" value="phD/YefM_antitoxin"/>
</dbReference>
<proteinExistence type="inferred from homology"/>
<dbReference type="PANTHER" id="PTHR33713">
    <property type="entry name" value="ANTITOXIN YAFN-RELATED"/>
    <property type="match status" value="1"/>
</dbReference>